<keyword evidence="2" id="KW-1185">Reference proteome</keyword>
<organism evidence="3">
    <name type="scientific">Schistosoma curassoni</name>
    <dbReference type="NCBI Taxonomy" id="6186"/>
    <lineage>
        <taxon>Eukaryota</taxon>
        <taxon>Metazoa</taxon>
        <taxon>Spiralia</taxon>
        <taxon>Lophotrochozoa</taxon>
        <taxon>Platyhelminthes</taxon>
        <taxon>Trematoda</taxon>
        <taxon>Digenea</taxon>
        <taxon>Strigeidida</taxon>
        <taxon>Schistosomatoidea</taxon>
        <taxon>Schistosomatidae</taxon>
        <taxon>Schistosoma</taxon>
    </lineage>
</organism>
<evidence type="ECO:0000313" key="2">
    <source>
        <dbReference type="Proteomes" id="UP000279833"/>
    </source>
</evidence>
<reference evidence="3" key="1">
    <citation type="submission" date="2016-06" db="UniProtKB">
        <authorList>
            <consortium name="WormBaseParasite"/>
        </authorList>
    </citation>
    <scope>IDENTIFICATION</scope>
</reference>
<evidence type="ECO:0000313" key="3">
    <source>
        <dbReference type="WBParaSite" id="SCUD_0000954601-mRNA-1"/>
    </source>
</evidence>
<sequence>MNLFYSMVHLNVLYQFDLLVNKFHILHNVIASFPNLVTDVMNQYFR</sequence>
<accession>A0A183K3I0</accession>
<dbReference type="EMBL" id="UZAK01033291">
    <property type="protein sequence ID" value="VDP36044.1"/>
    <property type="molecule type" value="Genomic_DNA"/>
</dbReference>
<gene>
    <name evidence="1" type="ORF">SCUD_LOCUS9546</name>
</gene>
<name>A0A183K3I0_9TREM</name>
<dbReference type="Proteomes" id="UP000279833">
    <property type="component" value="Unassembled WGS sequence"/>
</dbReference>
<dbReference type="WBParaSite" id="SCUD_0000954601-mRNA-1">
    <property type="protein sequence ID" value="SCUD_0000954601-mRNA-1"/>
    <property type="gene ID" value="SCUD_0000954601"/>
</dbReference>
<dbReference type="AlphaFoldDB" id="A0A183K3I0"/>
<proteinExistence type="predicted"/>
<reference evidence="1 2" key="2">
    <citation type="submission" date="2018-11" db="EMBL/GenBank/DDBJ databases">
        <authorList>
            <consortium name="Pathogen Informatics"/>
        </authorList>
    </citation>
    <scope>NUCLEOTIDE SEQUENCE [LARGE SCALE GENOMIC DNA]</scope>
    <source>
        <strain evidence="1">Dakar</strain>
        <strain evidence="2">Dakar, Senegal</strain>
    </source>
</reference>
<protein>
    <submittedName>
        <fullName evidence="1 3">Uncharacterized protein</fullName>
    </submittedName>
</protein>
<evidence type="ECO:0000313" key="1">
    <source>
        <dbReference type="EMBL" id="VDP36044.1"/>
    </source>
</evidence>